<dbReference type="EC" id="2.7.11.1" evidence="3"/>
<dbReference type="InterPro" id="IPR036390">
    <property type="entry name" value="WH_DNA-bd_sf"/>
</dbReference>
<evidence type="ECO:0000256" key="5">
    <source>
        <dbReference type="ARBA" id="ARBA00022679"/>
    </source>
</evidence>
<gene>
    <name evidence="14" type="ORF">TCARB_0073</name>
</gene>
<comment type="catalytic activity">
    <reaction evidence="11">
        <text>L-threonyl-[protein] + ATP = O-phospho-L-threonyl-[protein] + ADP + H(+)</text>
        <dbReference type="Rhea" id="RHEA:46608"/>
        <dbReference type="Rhea" id="RHEA-COMP:11060"/>
        <dbReference type="Rhea" id="RHEA-COMP:11605"/>
        <dbReference type="ChEBI" id="CHEBI:15378"/>
        <dbReference type="ChEBI" id="CHEBI:30013"/>
        <dbReference type="ChEBI" id="CHEBI:30616"/>
        <dbReference type="ChEBI" id="CHEBI:61977"/>
        <dbReference type="ChEBI" id="CHEBI:456216"/>
        <dbReference type="EC" id="2.7.11.1"/>
    </reaction>
</comment>
<keyword evidence="8 14" id="KW-0418">Kinase</keyword>
<dbReference type="Proteomes" id="UP000266720">
    <property type="component" value="Chromosome"/>
</dbReference>
<evidence type="ECO:0000256" key="6">
    <source>
        <dbReference type="ARBA" id="ARBA00022723"/>
    </source>
</evidence>
<evidence type="ECO:0000256" key="12">
    <source>
        <dbReference type="ARBA" id="ARBA00048679"/>
    </source>
</evidence>
<evidence type="ECO:0000256" key="1">
    <source>
        <dbReference type="ARBA" id="ARBA00001946"/>
    </source>
</evidence>
<dbReference type="PROSITE" id="PS00109">
    <property type="entry name" value="PROTEIN_KINASE_TYR"/>
    <property type="match status" value="1"/>
</dbReference>
<dbReference type="PROSITE" id="PS01245">
    <property type="entry name" value="RIO1"/>
    <property type="match status" value="1"/>
</dbReference>
<reference evidence="15" key="1">
    <citation type="book" date="2010" name="EXTREMOPHILES" publisher="0:0-0">
        <title>Complete genome sequences of ten hyperthermophilic archaea reveal their metabolic capabilities and possible ecological roles.</title>
        <editorList>
            <person name="?"/>
        </editorList>
        <authorList>
            <person name="Ravin N.V."/>
            <person name="Mardanov A.V."/>
            <person name="Bonch-Osmolovskaya E.A."/>
            <person name="Skryabin K.G."/>
        </authorList>
    </citation>
    <scope>NUCLEOTIDE SEQUENCE [LARGE SCALE GENOMIC DNA]</scope>
    <source>
        <strain evidence="15">1505</strain>
    </source>
</reference>
<proteinExistence type="inferred from homology"/>
<evidence type="ECO:0000256" key="3">
    <source>
        <dbReference type="ARBA" id="ARBA00012513"/>
    </source>
</evidence>
<evidence type="ECO:0000313" key="14">
    <source>
        <dbReference type="EMBL" id="AJB41151.1"/>
    </source>
</evidence>
<dbReference type="PANTHER" id="PTHR45852:SF1">
    <property type="entry name" value="SERINE_THREONINE-PROTEIN KINASE RIO2"/>
    <property type="match status" value="1"/>
</dbReference>
<dbReference type="Gene3D" id="1.10.10.10">
    <property type="entry name" value="Winged helix-like DNA-binding domain superfamily/Winged helix DNA-binding domain"/>
    <property type="match status" value="1"/>
</dbReference>
<dbReference type="PANTHER" id="PTHR45852">
    <property type="entry name" value="SER/THR-PROTEIN KINASE RIO2"/>
    <property type="match status" value="1"/>
</dbReference>
<comment type="cofactor">
    <cofactor evidence="1">
        <name>Mg(2+)</name>
        <dbReference type="ChEBI" id="CHEBI:18420"/>
    </cofactor>
</comment>
<dbReference type="Gene3D" id="1.10.510.10">
    <property type="entry name" value="Transferase(Phosphotransferase) domain 1"/>
    <property type="match status" value="1"/>
</dbReference>
<dbReference type="SUPFAM" id="SSF56112">
    <property type="entry name" value="Protein kinase-like (PK-like)"/>
    <property type="match status" value="1"/>
</dbReference>
<dbReference type="AlphaFoldDB" id="A0A3G1A7B6"/>
<evidence type="ECO:0000256" key="7">
    <source>
        <dbReference type="ARBA" id="ARBA00022741"/>
    </source>
</evidence>
<keyword evidence="6" id="KW-0479">Metal-binding</keyword>
<dbReference type="SMART" id="SM00090">
    <property type="entry name" value="RIO"/>
    <property type="match status" value="1"/>
</dbReference>
<evidence type="ECO:0000256" key="4">
    <source>
        <dbReference type="ARBA" id="ARBA00022527"/>
    </source>
</evidence>
<dbReference type="InterPro" id="IPR011009">
    <property type="entry name" value="Kinase-like_dom_sf"/>
</dbReference>
<dbReference type="InterPro" id="IPR018935">
    <property type="entry name" value="RIO_kinase_CS"/>
</dbReference>
<dbReference type="Gene3D" id="3.30.200.20">
    <property type="entry name" value="Phosphorylase Kinase, domain 1"/>
    <property type="match status" value="1"/>
</dbReference>
<dbReference type="STRING" id="697581.TCARB_0073"/>
<dbReference type="KEGG" id="tcb:TCARB_0073"/>
<dbReference type="GO" id="GO:0030490">
    <property type="term" value="P:maturation of SSU-rRNA"/>
    <property type="evidence" value="ECO:0007669"/>
    <property type="project" value="TreeGrafter"/>
</dbReference>
<evidence type="ECO:0000256" key="9">
    <source>
        <dbReference type="ARBA" id="ARBA00022840"/>
    </source>
</evidence>
<dbReference type="FunFam" id="3.30.200.20:FF:000052">
    <property type="entry name" value="Serine/threonine-protein kinase RIO2"/>
    <property type="match status" value="1"/>
</dbReference>
<dbReference type="InterPro" id="IPR036388">
    <property type="entry name" value="WH-like_DNA-bd_sf"/>
</dbReference>
<evidence type="ECO:0000256" key="2">
    <source>
        <dbReference type="ARBA" id="ARBA00009196"/>
    </source>
</evidence>
<protein>
    <recommendedName>
        <fullName evidence="3">non-specific serine/threonine protein kinase</fullName>
        <ecNumber evidence="3">2.7.11.1</ecNumber>
    </recommendedName>
</protein>
<dbReference type="SUPFAM" id="SSF46785">
    <property type="entry name" value="Winged helix' DNA-binding domain"/>
    <property type="match status" value="1"/>
</dbReference>
<name>A0A3G1A7B6_9CREN</name>
<dbReference type="CDD" id="cd05144">
    <property type="entry name" value="RIO2_C"/>
    <property type="match status" value="1"/>
</dbReference>
<keyword evidence="10" id="KW-0460">Magnesium</keyword>
<dbReference type="GO" id="GO:0005524">
    <property type="term" value="F:ATP binding"/>
    <property type="evidence" value="ECO:0007669"/>
    <property type="project" value="UniProtKB-KW"/>
</dbReference>
<comment type="similarity">
    <text evidence="2">Belongs to the protein kinase superfamily. RIO-type Ser/Thr kinase family.</text>
</comment>
<dbReference type="InterPro" id="IPR018934">
    <property type="entry name" value="RIO_dom"/>
</dbReference>
<keyword evidence="7" id="KW-0547">Nucleotide-binding</keyword>
<dbReference type="GO" id="GO:0004674">
    <property type="term" value="F:protein serine/threonine kinase activity"/>
    <property type="evidence" value="ECO:0007669"/>
    <property type="project" value="UniProtKB-KW"/>
</dbReference>
<dbReference type="Pfam" id="PF01163">
    <property type="entry name" value="RIO1"/>
    <property type="match status" value="1"/>
</dbReference>
<dbReference type="RefSeq" id="WP_052886396.1">
    <property type="nucleotide sequence ID" value="NZ_CP007493.1"/>
</dbReference>
<evidence type="ECO:0000256" key="10">
    <source>
        <dbReference type="ARBA" id="ARBA00022842"/>
    </source>
</evidence>
<evidence type="ECO:0000313" key="15">
    <source>
        <dbReference type="Proteomes" id="UP000266720"/>
    </source>
</evidence>
<dbReference type="GO" id="GO:0046872">
    <property type="term" value="F:metal ion binding"/>
    <property type="evidence" value="ECO:0007669"/>
    <property type="project" value="UniProtKB-KW"/>
</dbReference>
<evidence type="ECO:0000256" key="8">
    <source>
        <dbReference type="ARBA" id="ARBA00022777"/>
    </source>
</evidence>
<evidence type="ECO:0000256" key="11">
    <source>
        <dbReference type="ARBA" id="ARBA00047899"/>
    </source>
</evidence>
<dbReference type="InterPro" id="IPR000687">
    <property type="entry name" value="RIO_kinase"/>
</dbReference>
<comment type="catalytic activity">
    <reaction evidence="12">
        <text>L-seryl-[protein] + ATP = O-phospho-L-seryl-[protein] + ADP + H(+)</text>
        <dbReference type="Rhea" id="RHEA:17989"/>
        <dbReference type="Rhea" id="RHEA-COMP:9863"/>
        <dbReference type="Rhea" id="RHEA-COMP:11604"/>
        <dbReference type="ChEBI" id="CHEBI:15378"/>
        <dbReference type="ChEBI" id="CHEBI:29999"/>
        <dbReference type="ChEBI" id="CHEBI:30616"/>
        <dbReference type="ChEBI" id="CHEBI:83421"/>
        <dbReference type="ChEBI" id="CHEBI:456216"/>
        <dbReference type="EC" id="2.7.11.1"/>
    </reaction>
</comment>
<dbReference type="Pfam" id="PF09202">
    <property type="entry name" value="Rio2_N"/>
    <property type="match status" value="1"/>
</dbReference>
<sequence>MSARFAVDALKQLGEDDYRLLVAVERGMINHEYVDVKLVASISGLEEDFVNARLKKLNELGLVQRFKGGFVGFVLTTRGYDCLALYVLVKRGTLSQLSLTPYGEGKESEVYLGKTEGDRIVVVKFHRVGRTSFRKVKLVREYVADKRHYSWLYAGRLAAMREFEALKILWKSGVAVPEPIDWNRHVIVTGYVEGDELYLLPELTDPKAFFESVLQEVEKSFKAGVVHGDLSEYNVLVARDEKPVLIDWPQWVSSSHPMASFYLKRDIVNITGFFAKKYGVDVDPEKLGEDFLSRLSVNG</sequence>
<dbReference type="GO" id="GO:0005829">
    <property type="term" value="C:cytosol"/>
    <property type="evidence" value="ECO:0007669"/>
    <property type="project" value="TreeGrafter"/>
</dbReference>
<dbReference type="GO" id="GO:0030688">
    <property type="term" value="C:preribosome, small subunit precursor"/>
    <property type="evidence" value="ECO:0007669"/>
    <property type="project" value="TreeGrafter"/>
</dbReference>
<dbReference type="GeneID" id="25405539"/>
<keyword evidence="9" id="KW-0067">ATP-binding</keyword>
<keyword evidence="5" id="KW-0808">Transferase</keyword>
<accession>A0A3G1A7B6</accession>
<dbReference type="InterPro" id="IPR030484">
    <property type="entry name" value="Rio2"/>
</dbReference>
<dbReference type="InterPro" id="IPR008266">
    <property type="entry name" value="Tyr_kinase_AS"/>
</dbReference>
<feature type="domain" description="RIO kinase" evidence="13">
    <location>
        <begin position="66"/>
        <end position="293"/>
    </location>
</feature>
<dbReference type="InterPro" id="IPR015285">
    <property type="entry name" value="RIO2_wHTH_N"/>
</dbReference>
<dbReference type="EMBL" id="CP007493">
    <property type="protein sequence ID" value="AJB41151.1"/>
    <property type="molecule type" value="Genomic_DNA"/>
</dbReference>
<keyword evidence="4 14" id="KW-0723">Serine/threonine-protein kinase</keyword>
<organism evidence="14 15">
    <name type="scientific">Thermofilum adornatum 1505</name>
    <dbReference type="NCBI Taxonomy" id="697581"/>
    <lineage>
        <taxon>Archaea</taxon>
        <taxon>Thermoproteota</taxon>
        <taxon>Thermoprotei</taxon>
        <taxon>Thermofilales</taxon>
        <taxon>Thermofilaceae</taxon>
        <taxon>Thermofilum</taxon>
    </lineage>
</organism>
<evidence type="ECO:0000259" key="13">
    <source>
        <dbReference type="SMART" id="SM00090"/>
    </source>
</evidence>